<organism evidence="1 2">
    <name type="scientific">Glossina pallidipes</name>
    <name type="common">Tsetse fly</name>
    <dbReference type="NCBI Taxonomy" id="7398"/>
    <lineage>
        <taxon>Eukaryota</taxon>
        <taxon>Metazoa</taxon>
        <taxon>Ecdysozoa</taxon>
        <taxon>Arthropoda</taxon>
        <taxon>Hexapoda</taxon>
        <taxon>Insecta</taxon>
        <taxon>Pterygota</taxon>
        <taxon>Neoptera</taxon>
        <taxon>Endopterygota</taxon>
        <taxon>Diptera</taxon>
        <taxon>Brachycera</taxon>
        <taxon>Muscomorpha</taxon>
        <taxon>Hippoboscoidea</taxon>
        <taxon>Glossinidae</taxon>
        <taxon>Glossina</taxon>
    </lineage>
</organism>
<dbReference type="EnsemblMetazoa" id="GPAI031376-RA">
    <property type="protein sequence ID" value="GPAI031376-PA"/>
    <property type="gene ID" value="GPAI031376"/>
</dbReference>
<dbReference type="VEuPathDB" id="VectorBase:GPAI031376"/>
<proteinExistence type="predicted"/>
<evidence type="ECO:0000313" key="2">
    <source>
        <dbReference type="Proteomes" id="UP000092445"/>
    </source>
</evidence>
<name>A0A1B0A1A2_GLOPL</name>
<accession>A0A1B0A1A2</accession>
<keyword evidence="2" id="KW-1185">Reference proteome</keyword>
<reference evidence="2" key="1">
    <citation type="submission" date="2014-03" db="EMBL/GenBank/DDBJ databases">
        <authorList>
            <person name="Aksoy S."/>
            <person name="Warren W."/>
            <person name="Wilson R.K."/>
        </authorList>
    </citation>
    <scope>NUCLEOTIDE SEQUENCE [LARGE SCALE GENOMIC DNA]</scope>
    <source>
        <strain evidence="2">IAEA</strain>
    </source>
</reference>
<reference evidence="1" key="2">
    <citation type="submission" date="2020-05" db="UniProtKB">
        <authorList>
            <consortium name="EnsemblMetazoa"/>
        </authorList>
    </citation>
    <scope>IDENTIFICATION</scope>
    <source>
        <strain evidence="1">IAEA</strain>
    </source>
</reference>
<protein>
    <submittedName>
        <fullName evidence="1">Uncharacterized protein</fullName>
    </submittedName>
</protein>
<dbReference type="Proteomes" id="UP000092445">
    <property type="component" value="Unassembled WGS sequence"/>
</dbReference>
<sequence>MNEPAQWHLLHRRHSEHNAFRKWEINRHRDDALYVQNTPAWILKCRLAATTRRVLDGTQYPPNVALGTTQLGLLLFMLKSRVIAD</sequence>
<evidence type="ECO:0000313" key="1">
    <source>
        <dbReference type="EnsemblMetazoa" id="GPAI031376-PA"/>
    </source>
</evidence>
<dbReference type="AlphaFoldDB" id="A0A1B0A1A2"/>